<dbReference type="FunCoup" id="A0A6I9QEE7">
    <property type="interactions" value="2623"/>
</dbReference>
<dbReference type="GeneID" id="105034334"/>
<feature type="region of interest" description="Disordered" evidence="1">
    <location>
        <begin position="42"/>
        <end position="63"/>
    </location>
</feature>
<reference evidence="3" key="1">
    <citation type="submission" date="2025-08" db="UniProtKB">
        <authorList>
            <consortium name="RefSeq"/>
        </authorList>
    </citation>
    <scope>IDENTIFICATION</scope>
</reference>
<dbReference type="PANTHER" id="PTHR33872:SF2">
    <property type="entry name" value="DNA POLYMERASE EPSILON CATALYTIC SUBUNIT A"/>
    <property type="match status" value="1"/>
</dbReference>
<name>A0A6I9QEE7_ELAGV</name>
<feature type="region of interest" description="Disordered" evidence="1">
    <location>
        <begin position="75"/>
        <end position="96"/>
    </location>
</feature>
<feature type="compositionally biased region" description="Polar residues" evidence="1">
    <location>
        <begin position="48"/>
        <end position="61"/>
    </location>
</feature>
<evidence type="ECO:0000313" key="2">
    <source>
        <dbReference type="Proteomes" id="UP000504607"/>
    </source>
</evidence>
<dbReference type="AlphaFoldDB" id="A0A6I9QEE7"/>
<dbReference type="PANTHER" id="PTHR33872">
    <property type="entry name" value="DNA POLYMERASE EPSILON CATALYTIC SUBUNIT A"/>
    <property type="match status" value="1"/>
</dbReference>
<dbReference type="Proteomes" id="UP000504607">
    <property type="component" value="Unplaced"/>
</dbReference>
<protein>
    <submittedName>
        <fullName evidence="3">Uncharacterized protein LOC105034334</fullName>
    </submittedName>
</protein>
<evidence type="ECO:0000313" key="3">
    <source>
        <dbReference type="RefSeq" id="XP_010907757.1"/>
    </source>
</evidence>
<dbReference type="OrthoDB" id="1858881at2759"/>
<dbReference type="RefSeq" id="XP_010907757.1">
    <property type="nucleotide sequence ID" value="XM_010909455.3"/>
</dbReference>
<sequence length="137" mass="15950">MGSLMSGWDSPFLDPDTVRLERNRSLTKEEIEIFWKLHKKTEEEEGENFQNDSHSPKQSQEMDAIRLKKFALRHQLEKGEKPGDNPDELDTKPDKSGDWWTRSNWAFLNEPPRDEMDDSAQKYTAQFHVAALATKGE</sequence>
<proteinExistence type="predicted"/>
<dbReference type="InParanoid" id="A0A6I9QEE7"/>
<organism evidence="2 3">
    <name type="scientific">Elaeis guineensis var. tenera</name>
    <name type="common">Oil palm</name>
    <dbReference type="NCBI Taxonomy" id="51953"/>
    <lineage>
        <taxon>Eukaryota</taxon>
        <taxon>Viridiplantae</taxon>
        <taxon>Streptophyta</taxon>
        <taxon>Embryophyta</taxon>
        <taxon>Tracheophyta</taxon>
        <taxon>Spermatophyta</taxon>
        <taxon>Magnoliopsida</taxon>
        <taxon>Liliopsida</taxon>
        <taxon>Arecaceae</taxon>
        <taxon>Arecoideae</taxon>
        <taxon>Cocoseae</taxon>
        <taxon>Elaeidinae</taxon>
        <taxon>Elaeis</taxon>
    </lineage>
</organism>
<gene>
    <name evidence="3" type="primary">LOC105034334</name>
</gene>
<evidence type="ECO:0000256" key="1">
    <source>
        <dbReference type="SAM" id="MobiDB-lite"/>
    </source>
</evidence>
<dbReference type="KEGG" id="egu:105034334"/>
<accession>A0A6I9QEE7</accession>
<keyword evidence="2" id="KW-1185">Reference proteome</keyword>